<protein>
    <submittedName>
        <fullName evidence="1">Uncharacterized protein</fullName>
    </submittedName>
</protein>
<dbReference type="AlphaFoldDB" id="A0A136IP75"/>
<reference evidence="2" key="1">
    <citation type="submission" date="2016-02" db="EMBL/GenBank/DDBJ databases">
        <title>Draft genome sequence of Microdochium bolleyi, a fungal endophyte of beachgrass.</title>
        <authorList>
            <consortium name="DOE Joint Genome Institute"/>
            <person name="David A.S."/>
            <person name="May G."/>
            <person name="Haridas S."/>
            <person name="Lim J."/>
            <person name="Wang M."/>
            <person name="Labutti K."/>
            <person name="Lipzen A."/>
            <person name="Barry K."/>
            <person name="Grigoriev I.V."/>
        </authorList>
    </citation>
    <scope>NUCLEOTIDE SEQUENCE [LARGE SCALE GENOMIC DNA]</scope>
    <source>
        <strain evidence="2">J235TASD1</strain>
    </source>
</reference>
<gene>
    <name evidence="1" type="ORF">Micbo1qcDRAFT_179706</name>
</gene>
<evidence type="ECO:0000313" key="2">
    <source>
        <dbReference type="Proteomes" id="UP000070501"/>
    </source>
</evidence>
<accession>A0A136IP75</accession>
<proteinExistence type="predicted"/>
<dbReference type="InParanoid" id="A0A136IP75"/>
<organism evidence="1 2">
    <name type="scientific">Microdochium bolleyi</name>
    <dbReference type="NCBI Taxonomy" id="196109"/>
    <lineage>
        <taxon>Eukaryota</taxon>
        <taxon>Fungi</taxon>
        <taxon>Dikarya</taxon>
        <taxon>Ascomycota</taxon>
        <taxon>Pezizomycotina</taxon>
        <taxon>Sordariomycetes</taxon>
        <taxon>Xylariomycetidae</taxon>
        <taxon>Xylariales</taxon>
        <taxon>Microdochiaceae</taxon>
        <taxon>Microdochium</taxon>
    </lineage>
</organism>
<evidence type="ECO:0000313" key="1">
    <source>
        <dbReference type="EMBL" id="KXJ86740.1"/>
    </source>
</evidence>
<name>A0A136IP75_9PEZI</name>
<dbReference type="Proteomes" id="UP000070501">
    <property type="component" value="Unassembled WGS sequence"/>
</dbReference>
<sequence>MTKFDMAEIQTNKCYHYFSTLRWIQALREDRGTSTLYMQLKGNSNLLVQNPLDKVYSLLGLLALYRTIWAQYKPTMPSLYITYMPRSWISFCAKRRISISSSPTPYTLEPEAAVAHLDEDQFDMLDTTYRAPSTSSWDSSSCSSDAFEYDTLMDLDEVADLEKAAQKEPDPRMIPGPEGICDILLVMADSVMMSYDQRWRDAWAFAERGEHLLFTEHGSIGLTNCDDVPPEADILAVRACYEYLVILRKISRLADTGSHGVSQRQFEFEDEESEELVLMGSFQIFGFIRAVTSSMIRPIARDVITRSFL</sequence>
<dbReference type="EMBL" id="KQ964266">
    <property type="protein sequence ID" value="KXJ86740.1"/>
    <property type="molecule type" value="Genomic_DNA"/>
</dbReference>
<keyword evidence="2" id="KW-1185">Reference proteome</keyword>